<dbReference type="HOGENOM" id="CLU_2129140_0_0_9"/>
<accession>A7VZ41</accession>
<sequence>MPKSAAPFLYEPLIVCHRKRPFFLDGKKLSRKNGKRCRRYAAAIHLRQNRAGAPALFYILREFLGGVLTVSGGFYQFTYFLQNTGQNKSLGTLQFKILSTIICIMHSEREEEA</sequence>
<proteinExistence type="predicted"/>
<reference evidence="1 2" key="2">
    <citation type="submission" date="2007-08" db="EMBL/GenBank/DDBJ databases">
        <authorList>
            <person name="Fulton L."/>
            <person name="Clifton S."/>
            <person name="Fulton B."/>
            <person name="Xu J."/>
            <person name="Minx P."/>
            <person name="Pepin K.H."/>
            <person name="Johnson M."/>
            <person name="Thiruvilangam P."/>
            <person name="Bhonagiri V."/>
            <person name="Nash W.E."/>
            <person name="Wang C."/>
            <person name="Mardis E.R."/>
            <person name="Wilson R.K."/>
        </authorList>
    </citation>
    <scope>NUCLEOTIDE SEQUENCE [LARGE SCALE GENOMIC DNA]</scope>
    <source>
        <strain evidence="1 2">DSM 753</strain>
    </source>
</reference>
<organism evidence="1 2">
    <name type="scientific">[Clostridium] leptum DSM 753</name>
    <dbReference type="NCBI Taxonomy" id="428125"/>
    <lineage>
        <taxon>Bacteria</taxon>
        <taxon>Bacillati</taxon>
        <taxon>Bacillota</taxon>
        <taxon>Clostridia</taxon>
        <taxon>Eubacteriales</taxon>
        <taxon>Oscillospiraceae</taxon>
        <taxon>Oscillospiraceae incertae sedis</taxon>
    </lineage>
</organism>
<dbReference type="EMBL" id="ABCB02000021">
    <property type="protein sequence ID" value="EDO59819.1"/>
    <property type="molecule type" value="Genomic_DNA"/>
</dbReference>
<gene>
    <name evidence="1" type="ORF">CLOLEP_03870</name>
</gene>
<evidence type="ECO:0000313" key="1">
    <source>
        <dbReference type="EMBL" id="EDO59819.1"/>
    </source>
</evidence>
<protein>
    <submittedName>
        <fullName evidence="1">Uncharacterized protein</fullName>
    </submittedName>
</protein>
<name>A7VZ41_9FIRM</name>
<dbReference type="AlphaFoldDB" id="A7VZ41"/>
<evidence type="ECO:0000313" key="2">
    <source>
        <dbReference type="Proteomes" id="UP000003490"/>
    </source>
</evidence>
<reference evidence="1 2" key="1">
    <citation type="submission" date="2007-08" db="EMBL/GenBank/DDBJ databases">
        <title>Draft genome sequence of Clostridium leptum (DSM 753).</title>
        <authorList>
            <person name="Sudarsanam P."/>
            <person name="Ley R."/>
            <person name="Guruge J."/>
            <person name="Turnbaugh P.J."/>
            <person name="Mahowald M."/>
            <person name="Liep D."/>
            <person name="Gordon J."/>
        </authorList>
    </citation>
    <scope>NUCLEOTIDE SEQUENCE [LARGE SCALE GENOMIC DNA]</scope>
    <source>
        <strain evidence="1 2">DSM 753</strain>
    </source>
</reference>
<comment type="caution">
    <text evidence="1">The sequence shown here is derived from an EMBL/GenBank/DDBJ whole genome shotgun (WGS) entry which is preliminary data.</text>
</comment>
<dbReference type="Proteomes" id="UP000003490">
    <property type="component" value="Unassembled WGS sequence"/>
</dbReference>